<dbReference type="PANTHER" id="PTHR33284">
    <property type="entry name" value="RIBOSOMAL PROTEIN L25/GLN-TRNA SYNTHETASE, ANTI-CODON-BINDING DOMAIN-CONTAINING PROTEIN"/>
    <property type="match status" value="1"/>
</dbReference>
<feature type="non-terminal residue" evidence="8">
    <location>
        <position position="1"/>
    </location>
</feature>
<feature type="domain" description="Large ribosomal subunit protein bL25 L25" evidence="6">
    <location>
        <begin position="10"/>
        <end position="97"/>
    </location>
</feature>
<keyword evidence="2" id="KW-0694">RNA-binding</keyword>
<evidence type="ECO:0000256" key="2">
    <source>
        <dbReference type="ARBA" id="ARBA00022884"/>
    </source>
</evidence>
<evidence type="ECO:0000259" key="7">
    <source>
        <dbReference type="Pfam" id="PF14693"/>
    </source>
</evidence>
<dbReference type="InterPro" id="IPR020057">
    <property type="entry name" value="Ribosomal_bL25_b-dom"/>
</dbReference>
<keyword evidence="3 8" id="KW-0689">Ribosomal protein</keyword>
<feature type="region of interest" description="Disordered" evidence="5">
    <location>
        <begin position="195"/>
        <end position="226"/>
    </location>
</feature>
<keyword evidence="4" id="KW-0687">Ribonucleoprotein</keyword>
<evidence type="ECO:0000313" key="8">
    <source>
        <dbReference type="EMBL" id="VAV93227.1"/>
    </source>
</evidence>
<dbReference type="Gene3D" id="2.170.120.20">
    <property type="entry name" value="Ribosomal protein L25, beta domain"/>
    <property type="match status" value="1"/>
</dbReference>
<dbReference type="GO" id="GO:0022625">
    <property type="term" value="C:cytosolic large ribosomal subunit"/>
    <property type="evidence" value="ECO:0007669"/>
    <property type="project" value="TreeGrafter"/>
</dbReference>
<evidence type="ECO:0000259" key="6">
    <source>
        <dbReference type="Pfam" id="PF01386"/>
    </source>
</evidence>
<organism evidence="8">
    <name type="scientific">hydrothermal vent metagenome</name>
    <dbReference type="NCBI Taxonomy" id="652676"/>
    <lineage>
        <taxon>unclassified sequences</taxon>
        <taxon>metagenomes</taxon>
        <taxon>ecological metagenomes</taxon>
    </lineage>
</organism>
<dbReference type="PANTHER" id="PTHR33284:SF1">
    <property type="entry name" value="RIBOSOMAL PROTEIN L25_GLN-TRNA SYNTHETASE, ANTI-CODON-BINDING DOMAIN-CONTAINING PROTEIN"/>
    <property type="match status" value="1"/>
</dbReference>
<name>A0A3B0RMD2_9ZZZZ</name>
<dbReference type="Pfam" id="PF01386">
    <property type="entry name" value="Ribosomal_L25p"/>
    <property type="match status" value="1"/>
</dbReference>
<feature type="domain" description="Large ribosomal subunit protein bL25 beta" evidence="7">
    <location>
        <begin position="106"/>
        <end position="190"/>
    </location>
</feature>
<dbReference type="GO" id="GO:0006412">
    <property type="term" value="P:translation"/>
    <property type="evidence" value="ECO:0007669"/>
    <property type="project" value="InterPro"/>
</dbReference>
<evidence type="ECO:0000256" key="3">
    <source>
        <dbReference type="ARBA" id="ARBA00022980"/>
    </source>
</evidence>
<gene>
    <name evidence="8" type="ORF">MNBD_ALPHA08-1821</name>
</gene>
<proteinExistence type="inferred from homology"/>
<evidence type="ECO:0000256" key="5">
    <source>
        <dbReference type="SAM" id="MobiDB-lite"/>
    </source>
</evidence>
<accession>A0A3B0RMD2</accession>
<dbReference type="InterPro" id="IPR011035">
    <property type="entry name" value="Ribosomal_bL25/Gln-tRNA_synth"/>
</dbReference>
<sequence length="226" mass="24606">ENTMAKPVVIEARVRERAGKGAARAIRREGRVPAVIYGDKQDPKLISFGYQDLMKHVQTGRLMSTLVDIEVAGEKTRAIARDIQFEPVRDFLQHVDFLRLGKGARITVEVACNFINEDDCPGLTQGGVLNVVRYEIELDCLASDIPEEIEIDLKGLEIGDGVHGSSLDLPEGAVLTITDRDFTICTIASPTVVEEPVDEEVEGEVGVEGEEGEEAAEGEEGGNTEE</sequence>
<dbReference type="NCBIfam" id="TIGR00731">
    <property type="entry name" value="bL25_bact_ctc"/>
    <property type="match status" value="1"/>
</dbReference>
<dbReference type="Gene3D" id="2.40.240.10">
    <property type="entry name" value="Ribosomal Protein L25, Chain P"/>
    <property type="match status" value="1"/>
</dbReference>
<reference evidence="8" key="1">
    <citation type="submission" date="2018-06" db="EMBL/GenBank/DDBJ databases">
        <authorList>
            <person name="Zhirakovskaya E."/>
        </authorList>
    </citation>
    <scope>NUCLEOTIDE SEQUENCE</scope>
</reference>
<dbReference type="InterPro" id="IPR029751">
    <property type="entry name" value="Ribosomal_L25_dom"/>
</dbReference>
<dbReference type="Pfam" id="PF14693">
    <property type="entry name" value="Ribosomal_TL5_C"/>
    <property type="match status" value="1"/>
</dbReference>
<keyword evidence="1" id="KW-0699">rRNA-binding</keyword>
<dbReference type="NCBIfam" id="NF004128">
    <property type="entry name" value="PRK05618.1-2"/>
    <property type="match status" value="1"/>
</dbReference>
<dbReference type="InterPro" id="IPR020056">
    <property type="entry name" value="Rbsml_bL25/Gln-tRNA_synth_N"/>
</dbReference>
<evidence type="ECO:0000256" key="4">
    <source>
        <dbReference type="ARBA" id="ARBA00023274"/>
    </source>
</evidence>
<protein>
    <submittedName>
        <fullName evidence="8">LSU ribosomal protein L25p</fullName>
    </submittedName>
</protein>
<dbReference type="EMBL" id="UOEC01000108">
    <property type="protein sequence ID" value="VAV93227.1"/>
    <property type="molecule type" value="Genomic_DNA"/>
</dbReference>
<dbReference type="AlphaFoldDB" id="A0A3B0RMD2"/>
<dbReference type="InterPro" id="IPR037121">
    <property type="entry name" value="Ribosomal_bL25_C"/>
</dbReference>
<dbReference type="SUPFAM" id="SSF50715">
    <property type="entry name" value="Ribosomal protein L25-like"/>
    <property type="match status" value="1"/>
</dbReference>
<dbReference type="HAMAP" id="MF_01334">
    <property type="entry name" value="Ribosomal_bL25_CTC"/>
    <property type="match status" value="1"/>
</dbReference>
<dbReference type="GO" id="GO:0008097">
    <property type="term" value="F:5S rRNA binding"/>
    <property type="evidence" value="ECO:0007669"/>
    <property type="project" value="InterPro"/>
</dbReference>
<dbReference type="InterPro" id="IPR020930">
    <property type="entry name" value="Ribosomal_uL5_bac-type"/>
</dbReference>
<dbReference type="InterPro" id="IPR001021">
    <property type="entry name" value="Ribosomal_bL25_long"/>
</dbReference>
<evidence type="ECO:0000256" key="1">
    <source>
        <dbReference type="ARBA" id="ARBA00022730"/>
    </source>
</evidence>
<dbReference type="GO" id="GO:0003735">
    <property type="term" value="F:structural constituent of ribosome"/>
    <property type="evidence" value="ECO:0007669"/>
    <property type="project" value="InterPro"/>
</dbReference>
<dbReference type="CDD" id="cd00495">
    <property type="entry name" value="Ribosomal_L25_TL5_CTC"/>
    <property type="match status" value="1"/>
</dbReference>